<dbReference type="InterPro" id="IPR041218">
    <property type="entry name" value="DUF5606"/>
</dbReference>
<dbReference type="HOGENOM" id="CLU_118060_0_0_10"/>
<feature type="compositionally biased region" description="Basic and acidic residues" evidence="1">
    <location>
        <begin position="182"/>
        <end position="196"/>
    </location>
</feature>
<proteinExistence type="predicted"/>
<keyword evidence="5" id="KW-1185">Reference proteome</keyword>
<dbReference type="KEGG" id="wvi:Weevi_1915"/>
<dbReference type="Proteomes" id="UP000008641">
    <property type="component" value="Chromosome"/>
</dbReference>
<organism evidence="4 5">
    <name type="scientific">Weeksella virosa (strain ATCC 43766 / DSM 16922 / JCM 21250 / CCUG 30538 / CDC 9751 / IAM 14551 / NBRC 16016 / NCTC 11634 / CL345/78)</name>
    <dbReference type="NCBI Taxonomy" id="865938"/>
    <lineage>
        <taxon>Bacteria</taxon>
        <taxon>Pseudomonadati</taxon>
        <taxon>Bacteroidota</taxon>
        <taxon>Flavobacteriia</taxon>
        <taxon>Flavobacteriales</taxon>
        <taxon>Weeksellaceae</taxon>
        <taxon>Weeksella</taxon>
    </lineage>
</organism>
<evidence type="ECO:0000259" key="3">
    <source>
        <dbReference type="Pfam" id="PF21186"/>
    </source>
</evidence>
<dbReference type="eggNOG" id="ENOG502ZPSM">
    <property type="taxonomic scope" value="Bacteria"/>
</dbReference>
<dbReference type="STRING" id="865938.Weevi_1915"/>
<evidence type="ECO:0000256" key="1">
    <source>
        <dbReference type="SAM" id="MobiDB-lite"/>
    </source>
</evidence>
<reference evidence="4 5" key="1">
    <citation type="journal article" date="2011" name="Stand. Genomic Sci.">
        <title>Complete genome sequence of Weeksella virosa type strain (9751).</title>
        <authorList>
            <person name="Lang E."/>
            <person name="Teshima H."/>
            <person name="Lucas S."/>
            <person name="Lapidus A."/>
            <person name="Hammon N."/>
            <person name="Deshpande S."/>
            <person name="Nolan M."/>
            <person name="Cheng J.F."/>
            <person name="Pitluck S."/>
            <person name="Liolios K."/>
            <person name="Pagani I."/>
            <person name="Mikhailova N."/>
            <person name="Ivanova N."/>
            <person name="Mavromatis K."/>
            <person name="Pati A."/>
            <person name="Tapia R."/>
            <person name="Han C."/>
            <person name="Goodwin L."/>
            <person name="Chen A."/>
            <person name="Palaniappan K."/>
            <person name="Land M."/>
            <person name="Hauser L."/>
            <person name="Chang Y.J."/>
            <person name="Jeffries C.D."/>
            <person name="Brambilla E.M."/>
            <person name="Kopitz M."/>
            <person name="Rohde M."/>
            <person name="Goker M."/>
            <person name="Tindall B.J."/>
            <person name="Detter J.C."/>
            <person name="Woyke T."/>
            <person name="Bristow J."/>
            <person name="Eisen J.A."/>
            <person name="Markowitz V."/>
            <person name="Hugenholtz P."/>
            <person name="Klenk H.P."/>
            <person name="Kyrpides N.C."/>
        </authorList>
    </citation>
    <scope>NUCLEOTIDE SEQUENCE [LARGE SCALE GENOMIC DNA]</scope>
    <source>
        <strain evidence="5">ATCC 43766 / DSM 16922 / JCM 21250 / NBRC 16016 / NCTC 11634 / CL345/78</strain>
    </source>
</reference>
<accession>F0P116</accession>
<dbReference type="Pfam" id="PF18347">
    <property type="entry name" value="DUF5606"/>
    <property type="match status" value="1"/>
</dbReference>
<protein>
    <submittedName>
        <fullName evidence="4">Uncharacterized protein</fullName>
    </submittedName>
</protein>
<evidence type="ECO:0000313" key="5">
    <source>
        <dbReference type="Proteomes" id="UP000008641"/>
    </source>
</evidence>
<feature type="compositionally biased region" description="Basic residues" evidence="1">
    <location>
        <begin position="197"/>
        <end position="207"/>
    </location>
</feature>
<dbReference type="RefSeq" id="WP_013598989.1">
    <property type="nucleotide sequence ID" value="NC_015144.1"/>
</dbReference>
<dbReference type="EMBL" id="CP002455">
    <property type="protein sequence ID" value="ADX68600.1"/>
    <property type="molecule type" value="Genomic_DNA"/>
</dbReference>
<evidence type="ECO:0000313" key="4">
    <source>
        <dbReference type="EMBL" id="ADX68600.1"/>
    </source>
</evidence>
<feature type="domain" description="DUF5606" evidence="2">
    <location>
        <begin position="3"/>
        <end position="48"/>
    </location>
</feature>
<dbReference type="Gene3D" id="1.10.10.1650">
    <property type="match status" value="1"/>
</dbReference>
<dbReference type="InterPro" id="IPR049280">
    <property type="entry name" value="DUF6852"/>
</dbReference>
<dbReference type="Pfam" id="PF21186">
    <property type="entry name" value="DUF6852"/>
    <property type="match status" value="1"/>
</dbReference>
<reference evidence="5" key="2">
    <citation type="journal article" date="2011" name="Stand. Genomic Sci.">
        <title>Complete genome sequence of Weeksella virosa type strain (9751T).</title>
        <authorList>
            <person name="Lang E."/>
            <person name="Teshima H."/>
            <person name="Lucas S."/>
            <person name="Lapidus A."/>
            <person name="Hammon N."/>
            <person name="Deshpande S."/>
            <person name="Nolan M."/>
            <person name="Cheng J."/>
            <person name="Pitluck S."/>
            <person name="Liolios K."/>
            <person name="Pagani I."/>
            <person name="Mikhailova N."/>
            <person name="Ivanova N."/>
            <person name="Mavromatis K."/>
            <person name="Pati A."/>
            <person name="Tapia R."/>
            <person name="Han C."/>
            <person name="Goodwin L."/>
            <person name="Chen A."/>
            <person name="Palaniappan K."/>
            <person name="Land M."/>
            <person name="Hauser L."/>
            <person name="Chang Y."/>
            <person name="Jeffries C."/>
            <person name="Brambilla E."/>
            <person name="Kopitz M."/>
            <person name="Rohde M."/>
            <person name="Goker M."/>
            <person name="Tindall B."/>
            <person name="Detter J."/>
            <person name="Woyke T."/>
            <person name="Bristow J."/>
            <person name="Eisen J."/>
            <person name="Markowitz V."/>
            <person name="Hugenholtz P."/>
            <person name="Klenk H."/>
            <person name="Kyrpides N."/>
        </authorList>
    </citation>
    <scope>NUCLEOTIDE SEQUENCE [LARGE SCALE GENOMIC DNA]</scope>
    <source>
        <strain evidence="5">ATCC 43766 / DSM 16922 / JCM 21250 / NBRC 16016 / NCTC 11634 / CL345/78</strain>
    </source>
</reference>
<feature type="region of interest" description="Disordered" evidence="1">
    <location>
        <begin position="143"/>
        <end position="207"/>
    </location>
</feature>
<feature type="compositionally biased region" description="Basic and acidic residues" evidence="1">
    <location>
        <begin position="143"/>
        <end position="172"/>
    </location>
</feature>
<dbReference type="OrthoDB" id="675198at2"/>
<dbReference type="InterPro" id="IPR049282">
    <property type="entry name" value="BVU_3817_N_sf"/>
</dbReference>
<gene>
    <name evidence="4" type="ordered locus">Weevi_1915</name>
</gene>
<evidence type="ECO:0000259" key="2">
    <source>
        <dbReference type="Pfam" id="PF18347"/>
    </source>
</evidence>
<dbReference type="Gene3D" id="2.30.30.730">
    <property type="match status" value="1"/>
</dbReference>
<name>F0P116_WEEVC</name>
<dbReference type="AlphaFoldDB" id="F0P116"/>
<dbReference type="InterPro" id="IPR049281">
    <property type="entry name" value="BVU_3817-like_C_sf"/>
</dbReference>
<sequence>MDLSRVIAISGKPGLYKLISQTRSGFVVEDLEKGKKMNIAANYNVSLLDNVAIYGVSQEHPLAEVFFRIYKKENGGQAINHKESGAKLRAYMEEVLPEYDAERVYDSDLKKLFQWYNLLQSKGLLNIDVEAVEKAIAEHKAQAEAAEKGETPQVEETKEKQKEEEKKADKKTAAKKNTTAKKASEAKKEDKAEKKPAAKKTTKKDKE</sequence>
<feature type="domain" description="DUF6852" evidence="3">
    <location>
        <begin position="51"/>
        <end position="119"/>
    </location>
</feature>